<dbReference type="AlphaFoldDB" id="A0A8J4H1Z8"/>
<dbReference type="PANTHER" id="PTHR30616:SF2">
    <property type="entry name" value="PURINE NUCLEOSIDE PHOSPHORYLASE LACC1"/>
    <property type="match status" value="1"/>
</dbReference>
<comment type="caution">
    <text evidence="13">The sequence shown here is derived from an EMBL/GenBank/DDBJ whole genome shotgun (WGS) entry which is preliminary data.</text>
</comment>
<dbReference type="InterPro" id="IPR011324">
    <property type="entry name" value="Cytotoxic_necrot_fac-like_cat"/>
</dbReference>
<dbReference type="CDD" id="cd16833">
    <property type="entry name" value="YfiH"/>
    <property type="match status" value="1"/>
</dbReference>
<reference evidence="13" key="1">
    <citation type="submission" date="2021-04" db="EMBL/GenBank/DDBJ databases">
        <title>Draft genome sequence of Xylanibacillus composti strain K13.</title>
        <authorList>
            <person name="Uke A."/>
            <person name="Chhe C."/>
            <person name="Baramee S."/>
            <person name="Kosugi A."/>
        </authorList>
    </citation>
    <scope>NUCLEOTIDE SEQUENCE</scope>
    <source>
        <strain evidence="13">K13</strain>
    </source>
</reference>
<evidence type="ECO:0000256" key="2">
    <source>
        <dbReference type="ARBA" id="ARBA00001947"/>
    </source>
</evidence>
<accession>A0A8J4H1Z8</accession>
<sequence>MMEMEPFIRMENGQAAAMLTIESWRRQFPEIRAGFTTRIGGVSEAPYDSLNGGLHVGDDAGHVRTNRRIIASLAGFAFEDWTCAEQVHGSNVYLVRAGDRGKGRNDRSDAIPDADALVTNVPGVMLASFYADCVPLYFVHPASRTVALAHAGWKGTALRIAEETIRVLQDQFDCAPESLYAAIGPSIGGCCYEIDGEVASRLAAALAGEAAVADSKMEWENPGVGLKAGNDGRYVADLKEINRQIMIKAGIQPTSIEISRYCTSCRTDLFYSHRKEKGKTGRMVSWIGLKEEVAD</sequence>
<name>A0A8J4H1Z8_9BACL</name>
<keyword evidence="5" id="KW-0808">Transferase</keyword>
<keyword evidence="6" id="KW-0479">Metal-binding</keyword>
<comment type="similarity">
    <text evidence="4 12">Belongs to the purine nucleoside phosphorylase YfiH/LACC1 family.</text>
</comment>
<evidence type="ECO:0000313" key="13">
    <source>
        <dbReference type="EMBL" id="GIQ67947.1"/>
    </source>
</evidence>
<keyword evidence="8" id="KW-0862">Zinc</keyword>
<gene>
    <name evidence="13" type="ORF">XYCOK13_07710</name>
</gene>
<comment type="catalytic activity">
    <reaction evidence="10">
        <text>adenosine + phosphate = alpha-D-ribose 1-phosphate + adenine</text>
        <dbReference type="Rhea" id="RHEA:27642"/>
        <dbReference type="ChEBI" id="CHEBI:16335"/>
        <dbReference type="ChEBI" id="CHEBI:16708"/>
        <dbReference type="ChEBI" id="CHEBI:43474"/>
        <dbReference type="ChEBI" id="CHEBI:57720"/>
        <dbReference type="EC" id="2.4.2.1"/>
    </reaction>
    <physiologicalReaction direction="left-to-right" evidence="10">
        <dbReference type="Rhea" id="RHEA:27643"/>
    </physiologicalReaction>
</comment>
<evidence type="ECO:0000256" key="3">
    <source>
        <dbReference type="ARBA" id="ARBA00003215"/>
    </source>
</evidence>
<evidence type="ECO:0000256" key="9">
    <source>
        <dbReference type="ARBA" id="ARBA00047989"/>
    </source>
</evidence>
<dbReference type="Gene3D" id="3.60.140.10">
    <property type="entry name" value="CNF1/YfiH-like putative cysteine hydrolases"/>
    <property type="match status" value="1"/>
</dbReference>
<evidence type="ECO:0000256" key="8">
    <source>
        <dbReference type="ARBA" id="ARBA00022833"/>
    </source>
</evidence>
<evidence type="ECO:0000256" key="10">
    <source>
        <dbReference type="ARBA" id="ARBA00048968"/>
    </source>
</evidence>
<keyword evidence="7" id="KW-0378">Hydrolase</keyword>
<evidence type="ECO:0000313" key="14">
    <source>
        <dbReference type="Proteomes" id="UP000677918"/>
    </source>
</evidence>
<organism evidence="13 14">
    <name type="scientific">Xylanibacillus composti</name>
    <dbReference type="NCBI Taxonomy" id="1572762"/>
    <lineage>
        <taxon>Bacteria</taxon>
        <taxon>Bacillati</taxon>
        <taxon>Bacillota</taxon>
        <taxon>Bacilli</taxon>
        <taxon>Bacillales</taxon>
        <taxon>Paenibacillaceae</taxon>
        <taxon>Xylanibacillus</taxon>
    </lineage>
</organism>
<dbReference type="NCBIfam" id="TIGR00726">
    <property type="entry name" value="peptidoglycan editing factor PgeF"/>
    <property type="match status" value="1"/>
</dbReference>
<comment type="catalytic activity">
    <reaction evidence="11">
        <text>S-methyl-5'-thioadenosine + phosphate = 5-(methylsulfanyl)-alpha-D-ribose 1-phosphate + adenine</text>
        <dbReference type="Rhea" id="RHEA:11852"/>
        <dbReference type="ChEBI" id="CHEBI:16708"/>
        <dbReference type="ChEBI" id="CHEBI:17509"/>
        <dbReference type="ChEBI" id="CHEBI:43474"/>
        <dbReference type="ChEBI" id="CHEBI:58533"/>
        <dbReference type="EC" id="2.4.2.28"/>
    </reaction>
    <physiologicalReaction direction="left-to-right" evidence="11">
        <dbReference type="Rhea" id="RHEA:11853"/>
    </physiologicalReaction>
</comment>
<protein>
    <recommendedName>
        <fullName evidence="12">Purine nucleoside phosphorylase</fullName>
    </recommendedName>
</protein>
<evidence type="ECO:0000256" key="11">
    <source>
        <dbReference type="ARBA" id="ARBA00049893"/>
    </source>
</evidence>
<comment type="cofactor">
    <cofactor evidence="2">
        <name>Zn(2+)</name>
        <dbReference type="ChEBI" id="CHEBI:29105"/>
    </cofactor>
</comment>
<dbReference type="PANTHER" id="PTHR30616">
    <property type="entry name" value="UNCHARACTERIZED PROTEIN YFIH"/>
    <property type="match status" value="1"/>
</dbReference>
<comment type="function">
    <text evidence="3">Purine nucleoside enzyme that catalyzes the phosphorolysis of adenosine and inosine nucleosides, yielding D-ribose 1-phosphate and the respective free bases, adenine and hypoxanthine. Also catalyzes the phosphorolysis of S-methyl-5'-thioadenosine into adenine and S-methyl-5-thio-alpha-D-ribose 1-phosphate. Also has adenosine deaminase activity.</text>
</comment>
<dbReference type="Pfam" id="PF02578">
    <property type="entry name" value="Cu-oxidase_4"/>
    <property type="match status" value="1"/>
</dbReference>
<evidence type="ECO:0000256" key="6">
    <source>
        <dbReference type="ARBA" id="ARBA00022723"/>
    </source>
</evidence>
<evidence type="ECO:0000256" key="1">
    <source>
        <dbReference type="ARBA" id="ARBA00000553"/>
    </source>
</evidence>
<dbReference type="RefSeq" id="WP_308443006.1">
    <property type="nucleotide sequence ID" value="NZ_BOVK01000011.1"/>
</dbReference>
<dbReference type="SUPFAM" id="SSF64438">
    <property type="entry name" value="CNF1/YfiH-like putative cysteine hydrolases"/>
    <property type="match status" value="1"/>
</dbReference>
<evidence type="ECO:0000256" key="12">
    <source>
        <dbReference type="RuleBase" id="RU361274"/>
    </source>
</evidence>
<dbReference type="GO" id="GO:0005507">
    <property type="term" value="F:copper ion binding"/>
    <property type="evidence" value="ECO:0007669"/>
    <property type="project" value="TreeGrafter"/>
</dbReference>
<dbReference type="GO" id="GO:0017061">
    <property type="term" value="F:S-methyl-5-thioadenosine phosphorylase activity"/>
    <property type="evidence" value="ECO:0007669"/>
    <property type="project" value="UniProtKB-EC"/>
</dbReference>
<dbReference type="EMBL" id="BOVK01000011">
    <property type="protein sequence ID" value="GIQ67947.1"/>
    <property type="molecule type" value="Genomic_DNA"/>
</dbReference>
<comment type="catalytic activity">
    <reaction evidence="9">
        <text>adenosine + H2O + H(+) = inosine + NH4(+)</text>
        <dbReference type="Rhea" id="RHEA:24408"/>
        <dbReference type="ChEBI" id="CHEBI:15377"/>
        <dbReference type="ChEBI" id="CHEBI:15378"/>
        <dbReference type="ChEBI" id="CHEBI:16335"/>
        <dbReference type="ChEBI" id="CHEBI:17596"/>
        <dbReference type="ChEBI" id="CHEBI:28938"/>
        <dbReference type="EC" id="3.5.4.4"/>
    </reaction>
    <physiologicalReaction direction="left-to-right" evidence="9">
        <dbReference type="Rhea" id="RHEA:24409"/>
    </physiologicalReaction>
</comment>
<dbReference type="GO" id="GO:0016787">
    <property type="term" value="F:hydrolase activity"/>
    <property type="evidence" value="ECO:0007669"/>
    <property type="project" value="UniProtKB-KW"/>
</dbReference>
<evidence type="ECO:0000256" key="5">
    <source>
        <dbReference type="ARBA" id="ARBA00022679"/>
    </source>
</evidence>
<dbReference type="Proteomes" id="UP000677918">
    <property type="component" value="Unassembled WGS sequence"/>
</dbReference>
<dbReference type="InterPro" id="IPR038371">
    <property type="entry name" value="Cu_polyphenol_OxRdtase_sf"/>
</dbReference>
<comment type="catalytic activity">
    <reaction evidence="1">
        <text>inosine + phosphate = alpha-D-ribose 1-phosphate + hypoxanthine</text>
        <dbReference type="Rhea" id="RHEA:27646"/>
        <dbReference type="ChEBI" id="CHEBI:17368"/>
        <dbReference type="ChEBI" id="CHEBI:17596"/>
        <dbReference type="ChEBI" id="CHEBI:43474"/>
        <dbReference type="ChEBI" id="CHEBI:57720"/>
        <dbReference type="EC" id="2.4.2.1"/>
    </reaction>
    <physiologicalReaction direction="left-to-right" evidence="1">
        <dbReference type="Rhea" id="RHEA:27647"/>
    </physiologicalReaction>
</comment>
<keyword evidence="14" id="KW-1185">Reference proteome</keyword>
<evidence type="ECO:0000256" key="4">
    <source>
        <dbReference type="ARBA" id="ARBA00007353"/>
    </source>
</evidence>
<proteinExistence type="inferred from homology"/>
<dbReference type="InterPro" id="IPR003730">
    <property type="entry name" value="Cu_polyphenol_OxRdtase"/>
</dbReference>
<evidence type="ECO:0000256" key="7">
    <source>
        <dbReference type="ARBA" id="ARBA00022801"/>
    </source>
</evidence>